<evidence type="ECO:0000256" key="5">
    <source>
        <dbReference type="ARBA" id="ARBA00023136"/>
    </source>
</evidence>
<dbReference type="InterPro" id="IPR051817">
    <property type="entry name" value="FDH_cytochrome_b556_subunit"/>
</dbReference>
<dbReference type="PANTHER" id="PTHR30074">
    <property type="entry name" value="FORMATE DEHYDROGENASE, NITRATE-INDUCIBLE, CYTOCHROME B556 FDN SUBUNIT"/>
    <property type="match status" value="1"/>
</dbReference>
<comment type="subcellular location">
    <subcellularLocation>
        <location evidence="1">Cell membrane</location>
        <topology evidence="1">Multi-pass membrane protein</topology>
    </subcellularLocation>
</comment>
<feature type="compositionally biased region" description="Basic and acidic residues" evidence="6">
    <location>
        <begin position="234"/>
        <end position="245"/>
    </location>
</feature>
<keyword evidence="3 7" id="KW-0812">Transmembrane</keyword>
<keyword evidence="5 7" id="KW-0472">Membrane</keyword>
<accession>A0ABP8TSQ9</accession>
<dbReference type="Pfam" id="PF01292">
    <property type="entry name" value="Ni_hydr_CYTB"/>
    <property type="match status" value="1"/>
</dbReference>
<proteinExistence type="predicted"/>
<reference evidence="10" key="1">
    <citation type="journal article" date="2019" name="Int. J. Syst. Evol. Microbiol.">
        <title>The Global Catalogue of Microorganisms (GCM) 10K type strain sequencing project: providing services to taxonomists for standard genome sequencing and annotation.</title>
        <authorList>
            <consortium name="The Broad Institute Genomics Platform"/>
            <consortium name="The Broad Institute Genome Sequencing Center for Infectious Disease"/>
            <person name="Wu L."/>
            <person name="Ma J."/>
        </authorList>
    </citation>
    <scope>NUCLEOTIDE SEQUENCE [LARGE SCALE GENOMIC DNA]</scope>
    <source>
        <strain evidence="10">JCM 17938</strain>
    </source>
</reference>
<dbReference type="SUPFAM" id="SSF81342">
    <property type="entry name" value="Transmembrane di-heme cytochromes"/>
    <property type="match status" value="1"/>
</dbReference>
<feature type="transmembrane region" description="Helical" evidence="7">
    <location>
        <begin position="12"/>
        <end position="31"/>
    </location>
</feature>
<evidence type="ECO:0000256" key="7">
    <source>
        <dbReference type="SAM" id="Phobius"/>
    </source>
</evidence>
<dbReference type="RefSeq" id="WP_345363940.1">
    <property type="nucleotide sequence ID" value="NZ_BAABHJ010000030.1"/>
</dbReference>
<gene>
    <name evidence="9" type="ORF">GCM10023195_68890</name>
</gene>
<dbReference type="Proteomes" id="UP001500212">
    <property type="component" value="Unassembled WGS sequence"/>
</dbReference>
<feature type="domain" description="Cytochrome b561 bacterial/Ni-hydrogenase" evidence="8">
    <location>
        <begin position="3"/>
        <end position="180"/>
    </location>
</feature>
<sequence length="245" mass="26890">MIRFARAVRGVHHVTALLMLVCLVTAAMLYVPALAEAVGRRHLIRMIHLLAGFGLPVPALLGWASRAFRGDVRRLDRFSPDDWRWLRGRDRRATVGGRGIHPVGKFNAGQKLNAAFVAGAILVMLGTGVILAFPHPWPDTFRTGATFVHDWLTLAVFVVILGHLWYALRDPGALSGMFTGRVTPEWAARHHPAWLDETRAAEAPGMDDPDQPRPRSRGNYGGSGEVTAPSGNTEEGKDDLSPRRS</sequence>
<dbReference type="InterPro" id="IPR011577">
    <property type="entry name" value="Cyt_b561_bac/Ni-Hgenase"/>
</dbReference>
<evidence type="ECO:0000256" key="4">
    <source>
        <dbReference type="ARBA" id="ARBA00022989"/>
    </source>
</evidence>
<evidence type="ECO:0000256" key="1">
    <source>
        <dbReference type="ARBA" id="ARBA00004651"/>
    </source>
</evidence>
<feature type="transmembrane region" description="Helical" evidence="7">
    <location>
        <begin position="151"/>
        <end position="168"/>
    </location>
</feature>
<evidence type="ECO:0000259" key="8">
    <source>
        <dbReference type="Pfam" id="PF01292"/>
    </source>
</evidence>
<protein>
    <recommendedName>
        <fullName evidence="8">Cytochrome b561 bacterial/Ni-hydrogenase domain-containing protein</fullName>
    </recommendedName>
</protein>
<organism evidence="9 10">
    <name type="scientific">Actinoallomurus liliacearum</name>
    <dbReference type="NCBI Taxonomy" id="1080073"/>
    <lineage>
        <taxon>Bacteria</taxon>
        <taxon>Bacillati</taxon>
        <taxon>Actinomycetota</taxon>
        <taxon>Actinomycetes</taxon>
        <taxon>Streptosporangiales</taxon>
        <taxon>Thermomonosporaceae</taxon>
        <taxon>Actinoallomurus</taxon>
    </lineage>
</organism>
<keyword evidence="10" id="KW-1185">Reference proteome</keyword>
<evidence type="ECO:0000313" key="9">
    <source>
        <dbReference type="EMBL" id="GAA4615608.1"/>
    </source>
</evidence>
<feature type="transmembrane region" description="Helical" evidence="7">
    <location>
        <begin position="43"/>
        <end position="64"/>
    </location>
</feature>
<evidence type="ECO:0000256" key="2">
    <source>
        <dbReference type="ARBA" id="ARBA00022475"/>
    </source>
</evidence>
<evidence type="ECO:0000256" key="3">
    <source>
        <dbReference type="ARBA" id="ARBA00022692"/>
    </source>
</evidence>
<dbReference type="InterPro" id="IPR016174">
    <property type="entry name" value="Di-haem_cyt_TM"/>
</dbReference>
<feature type="transmembrane region" description="Helical" evidence="7">
    <location>
        <begin position="112"/>
        <end position="131"/>
    </location>
</feature>
<dbReference type="Gene3D" id="1.20.950.20">
    <property type="entry name" value="Transmembrane di-heme cytochromes, Chain C"/>
    <property type="match status" value="1"/>
</dbReference>
<keyword evidence="4 7" id="KW-1133">Transmembrane helix</keyword>
<dbReference type="EMBL" id="BAABHJ010000030">
    <property type="protein sequence ID" value="GAA4615608.1"/>
    <property type="molecule type" value="Genomic_DNA"/>
</dbReference>
<evidence type="ECO:0000256" key="6">
    <source>
        <dbReference type="SAM" id="MobiDB-lite"/>
    </source>
</evidence>
<dbReference type="PANTHER" id="PTHR30074:SF6">
    <property type="entry name" value="FORMATE DEHYDROGENASE GAMMA SUBUNIT"/>
    <property type="match status" value="1"/>
</dbReference>
<evidence type="ECO:0000313" key="10">
    <source>
        <dbReference type="Proteomes" id="UP001500212"/>
    </source>
</evidence>
<feature type="region of interest" description="Disordered" evidence="6">
    <location>
        <begin position="198"/>
        <end position="245"/>
    </location>
</feature>
<comment type="caution">
    <text evidence="9">The sequence shown here is derived from an EMBL/GenBank/DDBJ whole genome shotgun (WGS) entry which is preliminary data.</text>
</comment>
<keyword evidence="2" id="KW-1003">Cell membrane</keyword>
<name>A0ABP8TSQ9_9ACTN</name>